<sequence>MRAGSAWSRCAQAEADARRVEAGGGDGPGPAGVLIAAALVGIGTSVITPLGFTALAACTEPERLGASMGAAELGRELGDAGGPLLVGAMAVAAGPGAGFGALAALTALAAPIVRNRLPRDAGGESTPGTGRSANLGRELSPTATRSRGLGSVGECLKGRIR</sequence>
<keyword evidence="4" id="KW-1185">Reference proteome</keyword>
<evidence type="ECO:0000256" key="2">
    <source>
        <dbReference type="SAM" id="Phobius"/>
    </source>
</evidence>
<dbReference type="GO" id="GO:0022857">
    <property type="term" value="F:transmembrane transporter activity"/>
    <property type="evidence" value="ECO:0007669"/>
    <property type="project" value="InterPro"/>
</dbReference>
<gene>
    <name evidence="3" type="ORF">KGA66_22905</name>
</gene>
<evidence type="ECO:0008006" key="5">
    <source>
        <dbReference type="Google" id="ProtNLM"/>
    </source>
</evidence>
<dbReference type="Pfam" id="PF07690">
    <property type="entry name" value="MFS_1"/>
    <property type="match status" value="1"/>
</dbReference>
<organism evidence="3 4">
    <name type="scientific">Actinocrinis puniceicyclus</name>
    <dbReference type="NCBI Taxonomy" id="977794"/>
    <lineage>
        <taxon>Bacteria</taxon>
        <taxon>Bacillati</taxon>
        <taxon>Actinomycetota</taxon>
        <taxon>Actinomycetes</taxon>
        <taxon>Catenulisporales</taxon>
        <taxon>Actinospicaceae</taxon>
        <taxon>Actinocrinis</taxon>
    </lineage>
</organism>
<keyword evidence="2" id="KW-0812">Transmembrane</keyword>
<name>A0A8J7WR04_9ACTN</name>
<accession>A0A8J7WR04</accession>
<dbReference type="InterPro" id="IPR011701">
    <property type="entry name" value="MFS"/>
</dbReference>
<dbReference type="Gene3D" id="1.20.1250.20">
    <property type="entry name" value="MFS general substrate transporter like domains"/>
    <property type="match status" value="1"/>
</dbReference>
<reference evidence="3" key="1">
    <citation type="submission" date="2021-04" db="EMBL/GenBank/DDBJ databases">
        <title>Genome based classification of Actinospica acidithermotolerans sp. nov., an actinobacterium isolated from an Indonesian hot spring.</title>
        <authorList>
            <person name="Kusuma A.B."/>
            <person name="Putra K.E."/>
            <person name="Nafisah S."/>
            <person name="Loh J."/>
            <person name="Nouioui I."/>
            <person name="Goodfellow M."/>
        </authorList>
    </citation>
    <scope>NUCLEOTIDE SEQUENCE</scope>
    <source>
        <strain evidence="3">DSM 45618</strain>
    </source>
</reference>
<feature type="transmembrane region" description="Helical" evidence="2">
    <location>
        <begin position="84"/>
        <end position="110"/>
    </location>
</feature>
<comment type="caution">
    <text evidence="3">The sequence shown here is derived from an EMBL/GenBank/DDBJ whole genome shotgun (WGS) entry which is preliminary data.</text>
</comment>
<evidence type="ECO:0000313" key="4">
    <source>
        <dbReference type="Proteomes" id="UP000677913"/>
    </source>
</evidence>
<proteinExistence type="predicted"/>
<dbReference type="AlphaFoldDB" id="A0A8J7WR04"/>
<dbReference type="SUPFAM" id="SSF103473">
    <property type="entry name" value="MFS general substrate transporter"/>
    <property type="match status" value="1"/>
</dbReference>
<dbReference type="Proteomes" id="UP000677913">
    <property type="component" value="Unassembled WGS sequence"/>
</dbReference>
<evidence type="ECO:0000313" key="3">
    <source>
        <dbReference type="EMBL" id="MBS2965913.1"/>
    </source>
</evidence>
<feature type="region of interest" description="Disordered" evidence="1">
    <location>
        <begin position="117"/>
        <end position="150"/>
    </location>
</feature>
<keyword evidence="2" id="KW-1133">Transmembrane helix</keyword>
<dbReference type="InterPro" id="IPR036259">
    <property type="entry name" value="MFS_trans_sf"/>
</dbReference>
<dbReference type="EMBL" id="JAGSXH010000108">
    <property type="protein sequence ID" value="MBS2965913.1"/>
    <property type="molecule type" value="Genomic_DNA"/>
</dbReference>
<protein>
    <recommendedName>
        <fullName evidence="5">MFS transporter</fullName>
    </recommendedName>
</protein>
<evidence type="ECO:0000256" key="1">
    <source>
        <dbReference type="SAM" id="MobiDB-lite"/>
    </source>
</evidence>
<keyword evidence="2" id="KW-0472">Membrane</keyword>